<keyword evidence="2" id="KW-1185">Reference proteome</keyword>
<protein>
    <submittedName>
        <fullName evidence="1">Uncharacterized protein</fullName>
    </submittedName>
</protein>
<reference evidence="1" key="1">
    <citation type="submission" date="2022-10" db="EMBL/GenBank/DDBJ databases">
        <title>Culturing micro-colonial fungi from biological soil crusts in the Mojave desert and describing Neophaeococcomyces mojavensis, and introducing the new genera and species Taxawa tesnikishii.</title>
        <authorList>
            <person name="Kurbessoian T."/>
            <person name="Stajich J.E."/>
        </authorList>
    </citation>
    <scope>NUCLEOTIDE SEQUENCE</scope>
    <source>
        <strain evidence="1">JES_115</strain>
    </source>
</reference>
<name>A0ACC2YPF9_9PEZI</name>
<accession>A0ACC2YPF9</accession>
<organism evidence="1 2">
    <name type="scientific">Coniosporium tulheliwenetii</name>
    <dbReference type="NCBI Taxonomy" id="3383036"/>
    <lineage>
        <taxon>Eukaryota</taxon>
        <taxon>Fungi</taxon>
        <taxon>Dikarya</taxon>
        <taxon>Ascomycota</taxon>
        <taxon>Pezizomycotina</taxon>
        <taxon>Dothideomycetes</taxon>
        <taxon>Dothideomycetes incertae sedis</taxon>
        <taxon>Coniosporium</taxon>
    </lineage>
</organism>
<proteinExistence type="predicted"/>
<dbReference type="Proteomes" id="UP001172680">
    <property type="component" value="Unassembled WGS sequence"/>
</dbReference>
<comment type="caution">
    <text evidence="1">The sequence shown here is derived from an EMBL/GenBank/DDBJ whole genome shotgun (WGS) entry which is preliminary data.</text>
</comment>
<gene>
    <name evidence="1" type="ORF">H2199_007485</name>
</gene>
<sequence>MSDDLHETDLYKAMADFRPRRIHVSDRKDTVNIRPAYKSSNDGKTFEDQTYDRSVTVKLGLVATSSKMLAANFNDHENASPRTLSFYAATADSSL</sequence>
<evidence type="ECO:0000313" key="1">
    <source>
        <dbReference type="EMBL" id="KAJ9637199.1"/>
    </source>
</evidence>
<evidence type="ECO:0000313" key="2">
    <source>
        <dbReference type="Proteomes" id="UP001172680"/>
    </source>
</evidence>
<dbReference type="EMBL" id="JAPDRP010000023">
    <property type="protein sequence ID" value="KAJ9637199.1"/>
    <property type="molecule type" value="Genomic_DNA"/>
</dbReference>